<dbReference type="InterPro" id="IPR009880">
    <property type="entry name" value="Glyoxal_oxidase_N"/>
</dbReference>
<dbReference type="AlphaFoldDB" id="A0A1I0L795"/>
<dbReference type="GO" id="GO:0005975">
    <property type="term" value="P:carbohydrate metabolic process"/>
    <property type="evidence" value="ECO:0007669"/>
    <property type="project" value="UniProtKB-ARBA"/>
</dbReference>
<gene>
    <name evidence="5" type="ORF">SAMN05421811_112177</name>
</gene>
<feature type="region of interest" description="Disordered" evidence="2">
    <location>
        <begin position="352"/>
        <end position="374"/>
    </location>
</feature>
<dbReference type="OrthoDB" id="535891at2"/>
<evidence type="ECO:0000259" key="4">
    <source>
        <dbReference type="Pfam" id="PF09118"/>
    </source>
</evidence>
<evidence type="ECO:0000256" key="1">
    <source>
        <dbReference type="ARBA" id="ARBA00022729"/>
    </source>
</evidence>
<dbReference type="PANTHER" id="PTHR32208">
    <property type="entry name" value="SECRETED PROTEIN-RELATED"/>
    <property type="match status" value="1"/>
</dbReference>
<evidence type="ECO:0000256" key="2">
    <source>
        <dbReference type="SAM" id="MobiDB-lite"/>
    </source>
</evidence>
<evidence type="ECO:0000313" key="5">
    <source>
        <dbReference type="EMBL" id="SEU35053.1"/>
    </source>
</evidence>
<dbReference type="Pfam" id="PF07250">
    <property type="entry name" value="Glyoxal_oxid_N"/>
    <property type="match status" value="1"/>
</dbReference>
<dbReference type="SUPFAM" id="SSF81296">
    <property type="entry name" value="E set domains"/>
    <property type="match status" value="1"/>
</dbReference>
<dbReference type="CDD" id="cd02851">
    <property type="entry name" value="E_set_GO_C"/>
    <property type="match status" value="1"/>
</dbReference>
<feature type="domain" description="Glyoxal oxidase N-terminal" evidence="3">
    <location>
        <begin position="313"/>
        <end position="434"/>
    </location>
</feature>
<sequence>MPDMWERVTDADGEPLLCPVLPVHAALLPSGKVVFFSGSEHDEMHLHEHGFASGLWDPDRPTQVTKLDAPHVDLFCAGHSMLADGDVFVAGGTANYDREPDNPHAPYHFTGVTDCHVFHWRTERWSRAEDMAWPRWYPTCVTLADGTVLTMSGHGGPLQPGHEVLHNEIFDPAAGRWQRHGAMIPELEDTGRFWLFGSRYPMIYYPRLHALRDGTVFCATAHQERGGDRRTRRLSLRSGALDTLGPAPPGMRVWWPPDVYARAAFTSVLLPLRPPHYEERVLIAGGQRAWVFDAGTPRSGWRQAGQKRDYSLRAYATAVLLPDGSVLLINGGSSEKLLRWYWPTAEVGGDDKDANPVPERYLPDEDRWERGSKPGDYTPIPRMYHSVALLLASGRVWIAGSNHDSQRNRGGVRADHPHHGDARELRMELYSPPYLFDGVGPDGKPRPAARPEITVEADHAGYGRPLKLTSPHARSIERVTLLRCASVTHAYSSDQRLIELEIAGRTQRELTVITPPDPYIGIPGYYLLFALTARGTPSAGHMLRLG</sequence>
<dbReference type="InterPro" id="IPR014756">
    <property type="entry name" value="Ig_E-set"/>
</dbReference>
<dbReference type="Proteomes" id="UP000199361">
    <property type="component" value="Unassembled WGS sequence"/>
</dbReference>
<evidence type="ECO:0000259" key="3">
    <source>
        <dbReference type="Pfam" id="PF07250"/>
    </source>
</evidence>
<dbReference type="InterPro" id="IPR013783">
    <property type="entry name" value="Ig-like_fold"/>
</dbReference>
<proteinExistence type="predicted"/>
<feature type="domain" description="Galactose oxidase-like Early set" evidence="4">
    <location>
        <begin position="450"/>
        <end position="544"/>
    </location>
</feature>
<dbReference type="STRING" id="568860.SAMN05421811_112177"/>
<protein>
    <submittedName>
        <fullName evidence="5">Uncharacterized protein</fullName>
    </submittedName>
</protein>
<dbReference type="InterPro" id="IPR015202">
    <property type="entry name" value="GO-like_E_set"/>
</dbReference>
<dbReference type="Gene3D" id="2.130.10.80">
    <property type="entry name" value="Galactose oxidase/kelch, beta-propeller"/>
    <property type="match status" value="1"/>
</dbReference>
<dbReference type="Gene3D" id="2.60.40.10">
    <property type="entry name" value="Immunoglobulins"/>
    <property type="match status" value="1"/>
</dbReference>
<name>A0A1I0L795_9ACTN</name>
<dbReference type="InterPro" id="IPR011043">
    <property type="entry name" value="Gal_Oxase/kelch_b-propeller"/>
</dbReference>
<accession>A0A1I0L795</accession>
<reference evidence="5 6" key="1">
    <citation type="submission" date="2016-10" db="EMBL/GenBank/DDBJ databases">
        <authorList>
            <person name="de Groot N.N."/>
        </authorList>
    </citation>
    <scope>NUCLEOTIDE SEQUENCE [LARGE SCALE GENOMIC DNA]</scope>
    <source>
        <strain evidence="5 6">CGMCC 4.5598</strain>
    </source>
</reference>
<keyword evidence="1" id="KW-0732">Signal</keyword>
<organism evidence="5 6">
    <name type="scientific">Nonomuraea wenchangensis</name>
    <dbReference type="NCBI Taxonomy" id="568860"/>
    <lineage>
        <taxon>Bacteria</taxon>
        <taxon>Bacillati</taxon>
        <taxon>Actinomycetota</taxon>
        <taxon>Actinomycetes</taxon>
        <taxon>Streptosporangiales</taxon>
        <taxon>Streptosporangiaceae</taxon>
        <taxon>Nonomuraea</taxon>
    </lineage>
</organism>
<keyword evidence="6" id="KW-1185">Reference proteome</keyword>
<feature type="compositionally biased region" description="Basic and acidic residues" evidence="2">
    <location>
        <begin position="361"/>
        <end position="373"/>
    </location>
</feature>
<dbReference type="SUPFAM" id="SSF50965">
    <property type="entry name" value="Galactose oxidase, central domain"/>
    <property type="match status" value="1"/>
</dbReference>
<dbReference type="RefSeq" id="WP_091088797.1">
    <property type="nucleotide sequence ID" value="NZ_FOHX01000012.1"/>
</dbReference>
<dbReference type="EMBL" id="FOHX01000012">
    <property type="protein sequence ID" value="SEU35053.1"/>
    <property type="molecule type" value="Genomic_DNA"/>
</dbReference>
<dbReference type="InterPro" id="IPR037293">
    <property type="entry name" value="Gal_Oxidase_central_sf"/>
</dbReference>
<evidence type="ECO:0000313" key="6">
    <source>
        <dbReference type="Proteomes" id="UP000199361"/>
    </source>
</evidence>
<dbReference type="Pfam" id="PF09118">
    <property type="entry name" value="GO-like_E_set"/>
    <property type="match status" value="1"/>
</dbReference>
<dbReference type="PANTHER" id="PTHR32208:SF21">
    <property type="entry name" value="LOW QUALITY PROTEIN: ALDEHYDE OXIDASE GLOX-LIKE"/>
    <property type="match status" value="1"/>
</dbReference>